<dbReference type="EMBL" id="JAESVG020000006">
    <property type="protein sequence ID" value="KAG8626759.1"/>
    <property type="molecule type" value="Genomic_DNA"/>
</dbReference>
<feature type="transmembrane region" description="Helical" evidence="1">
    <location>
        <begin position="252"/>
        <end position="273"/>
    </location>
</feature>
<keyword evidence="1" id="KW-1133">Transmembrane helix</keyword>
<sequence length="637" mass="72289">MSTFPTGKPVFVCTKPLRFRIPEQSDEIDPQDAGHLLCDRILYCYIDEATDEPTCFFLGKTLFSSDGKLSEMADDEPHPYRDDLDRKLRAQLSNDLPPKQHTLIDDFFLWDRDYPAWAALKKKEKEEKEASKAAKTRITTIPTTESLTEPTSILPETQYTQQWAEPSAYDFSEPTQAVTEPAIAHPDTAPPSNVIMYLLTSLYSSLITLATFFSHLYATILSTISLLYHATLSLLWLPYMSLRGYLTALLNIYSLLWSLLYLTALLTILYLLTDTFRTTIYEKLYPSTIRPIPPPLVPHPNADNVFHFPVWQHLWDAAITYLGATDYAFDIDAVNRDRPSTLRSIYCGCAGLVASFFAGAAYARSSVRSEATINRQQSRGGYVVQAEANRDMLVTIARAGWERAGWPSWWATMYYLCWVINLVEPVGDGLAWVWHKVMLPVRAWRAFSFRRHVLRKSTLMGLAAVVAVFSTWMAATGGRQVREWWEDYTASFERGFRLEHEVEGYGGWLPRWVGAGPTVTVHRTSLVPVTETEMGQVRMSTRWETVSVTVVKTGEVKTRVMTEEKTKTETETETEVVMRTVKVYCPYHTGVVVVNETVADGNATAMGEQGERRFVVGGGKQYCKECKQIHCCEHSMH</sequence>
<feature type="transmembrane region" description="Helical" evidence="1">
    <location>
        <begin position="345"/>
        <end position="363"/>
    </location>
</feature>
<accession>A0A8K0PIL5</accession>
<dbReference type="OrthoDB" id="10652805at2759"/>
<feature type="transmembrane region" description="Helical" evidence="1">
    <location>
        <begin position="413"/>
        <end position="433"/>
    </location>
</feature>
<dbReference type="Proteomes" id="UP000809789">
    <property type="component" value="Unassembled WGS sequence"/>
</dbReference>
<keyword evidence="1" id="KW-0812">Transmembrane</keyword>
<dbReference type="AlphaFoldDB" id="A0A8K0PIL5"/>
<organism evidence="2 3">
    <name type="scientific">Elsinoe batatas</name>
    <dbReference type="NCBI Taxonomy" id="2601811"/>
    <lineage>
        <taxon>Eukaryota</taxon>
        <taxon>Fungi</taxon>
        <taxon>Dikarya</taxon>
        <taxon>Ascomycota</taxon>
        <taxon>Pezizomycotina</taxon>
        <taxon>Dothideomycetes</taxon>
        <taxon>Dothideomycetidae</taxon>
        <taxon>Myriangiales</taxon>
        <taxon>Elsinoaceae</taxon>
        <taxon>Elsinoe</taxon>
    </lineage>
</organism>
<evidence type="ECO:0000256" key="1">
    <source>
        <dbReference type="SAM" id="Phobius"/>
    </source>
</evidence>
<proteinExistence type="predicted"/>
<evidence type="ECO:0000313" key="2">
    <source>
        <dbReference type="EMBL" id="KAG8626759.1"/>
    </source>
</evidence>
<feature type="transmembrane region" description="Helical" evidence="1">
    <location>
        <begin position="194"/>
        <end position="213"/>
    </location>
</feature>
<comment type="caution">
    <text evidence="2">The sequence shown here is derived from an EMBL/GenBank/DDBJ whole genome shotgun (WGS) entry which is preliminary data.</text>
</comment>
<keyword evidence="1" id="KW-0472">Membrane</keyword>
<gene>
    <name evidence="2" type="ORF">KVT40_005704</name>
</gene>
<evidence type="ECO:0000313" key="3">
    <source>
        <dbReference type="Proteomes" id="UP000809789"/>
    </source>
</evidence>
<keyword evidence="3" id="KW-1185">Reference proteome</keyword>
<protein>
    <submittedName>
        <fullName evidence="2">Uncharacterized protein</fullName>
    </submittedName>
</protein>
<name>A0A8K0PIL5_9PEZI</name>
<feature type="transmembrane region" description="Helical" evidence="1">
    <location>
        <begin position="220"/>
        <end position="240"/>
    </location>
</feature>
<reference evidence="2" key="1">
    <citation type="submission" date="2021-07" db="EMBL/GenBank/DDBJ databases">
        <title>Elsinoe batatas strain:CRI-CJ2 Genome sequencing and assembly.</title>
        <authorList>
            <person name="Huang L."/>
        </authorList>
    </citation>
    <scope>NUCLEOTIDE SEQUENCE</scope>
    <source>
        <strain evidence="2">CRI-CJ2</strain>
    </source>
</reference>
<feature type="transmembrane region" description="Helical" evidence="1">
    <location>
        <begin position="453"/>
        <end position="475"/>
    </location>
</feature>